<dbReference type="Gene3D" id="3.30.1150.10">
    <property type="match status" value="2"/>
</dbReference>
<evidence type="ECO:0000256" key="1">
    <source>
        <dbReference type="ARBA" id="ARBA00004383"/>
    </source>
</evidence>
<evidence type="ECO:0000256" key="6">
    <source>
        <dbReference type="ARBA" id="ARBA00022692"/>
    </source>
</evidence>
<keyword evidence="7" id="KW-0653">Protein transport</keyword>
<name>A0A239PUX2_9PROT</name>
<dbReference type="Pfam" id="PF03544">
    <property type="entry name" value="TonB_C"/>
    <property type="match status" value="2"/>
</dbReference>
<evidence type="ECO:0000256" key="8">
    <source>
        <dbReference type="ARBA" id="ARBA00022989"/>
    </source>
</evidence>
<evidence type="ECO:0000259" key="11">
    <source>
        <dbReference type="PROSITE" id="PS52015"/>
    </source>
</evidence>
<dbReference type="EMBL" id="FZQA01000004">
    <property type="protein sequence ID" value="SNT74104.1"/>
    <property type="molecule type" value="Genomic_DNA"/>
</dbReference>
<feature type="chain" id="PRO_5012534531" evidence="10">
    <location>
        <begin position="20"/>
        <end position="346"/>
    </location>
</feature>
<accession>A0A239PUX2</accession>
<dbReference type="GO" id="GO:0055085">
    <property type="term" value="P:transmembrane transport"/>
    <property type="evidence" value="ECO:0007669"/>
    <property type="project" value="InterPro"/>
</dbReference>
<evidence type="ECO:0000256" key="2">
    <source>
        <dbReference type="ARBA" id="ARBA00006555"/>
    </source>
</evidence>
<dbReference type="RefSeq" id="WP_089412480.1">
    <property type="nucleotide sequence ID" value="NZ_FZQA01000004.1"/>
</dbReference>
<dbReference type="PROSITE" id="PS52015">
    <property type="entry name" value="TONB_CTD"/>
    <property type="match status" value="1"/>
</dbReference>
<evidence type="ECO:0000256" key="4">
    <source>
        <dbReference type="ARBA" id="ARBA00022475"/>
    </source>
</evidence>
<dbReference type="InterPro" id="IPR037682">
    <property type="entry name" value="TonB_C"/>
</dbReference>
<keyword evidence="4" id="KW-1003">Cell membrane</keyword>
<organism evidence="12 13">
    <name type="scientific">Amphiplicatus metriothermophilus</name>
    <dbReference type="NCBI Taxonomy" id="1519374"/>
    <lineage>
        <taxon>Bacteria</taxon>
        <taxon>Pseudomonadati</taxon>
        <taxon>Pseudomonadota</taxon>
        <taxon>Alphaproteobacteria</taxon>
        <taxon>Parvularculales</taxon>
        <taxon>Parvularculaceae</taxon>
        <taxon>Amphiplicatus</taxon>
    </lineage>
</organism>
<feature type="domain" description="TonB C-terminal" evidence="11">
    <location>
        <begin position="124"/>
        <end position="221"/>
    </location>
</feature>
<dbReference type="NCBIfam" id="TIGR01352">
    <property type="entry name" value="tonB_Cterm"/>
    <property type="match status" value="1"/>
</dbReference>
<keyword evidence="8" id="KW-1133">Transmembrane helix</keyword>
<protein>
    <submittedName>
        <fullName evidence="12">TonB family C-terminal domain-containing protein</fullName>
    </submittedName>
</protein>
<dbReference type="PANTHER" id="PTHR33446">
    <property type="entry name" value="PROTEIN TONB-RELATED"/>
    <property type="match status" value="1"/>
</dbReference>
<dbReference type="OrthoDB" id="7630804at2"/>
<dbReference type="InterPro" id="IPR051045">
    <property type="entry name" value="TonB-dependent_transducer"/>
</dbReference>
<evidence type="ECO:0000313" key="13">
    <source>
        <dbReference type="Proteomes" id="UP000198346"/>
    </source>
</evidence>
<dbReference type="Proteomes" id="UP000198346">
    <property type="component" value="Unassembled WGS sequence"/>
</dbReference>
<dbReference type="AlphaFoldDB" id="A0A239PUX2"/>
<sequence>MRFSAIISALTLAVLPAQGAHTAPDETSAKPLRRVAPAYPAACMPAAGEPVGSAQRVTIAYDVSEDGYPQNVRVRESTDPCFEEAAVASVRASYFSPRKIRGRAAEQLDMETTFRFVLNEETAIDDIDARPLDRKPPDYPDKCIRKAQSRESVFIEFDVTSEGRTDNIRVVDSTNVCFEKAALKAVEAWIYHPKTVDGRPAPRPGVQTAITFELVNDGWGKPSPAARAKVWRRLVSIQQDIRKKRSAAVVLADLADLEAEFGNEFTPTELVSFHHLRASARLEKADYAGALDDLEFVLRIKPLDKKTYQAIEDAVEQLKTIVAAQEAAAASEEAFKPPDADATPQQ</sequence>
<evidence type="ECO:0000256" key="7">
    <source>
        <dbReference type="ARBA" id="ARBA00022927"/>
    </source>
</evidence>
<dbReference type="InterPro" id="IPR006260">
    <property type="entry name" value="TonB/TolA_C"/>
</dbReference>
<keyword evidence="3" id="KW-0813">Transport</keyword>
<evidence type="ECO:0000256" key="10">
    <source>
        <dbReference type="SAM" id="SignalP"/>
    </source>
</evidence>
<dbReference type="SUPFAM" id="SSF74653">
    <property type="entry name" value="TolA/TonB C-terminal domain"/>
    <property type="match status" value="2"/>
</dbReference>
<keyword evidence="10" id="KW-0732">Signal</keyword>
<keyword evidence="6" id="KW-0812">Transmembrane</keyword>
<keyword evidence="9" id="KW-0472">Membrane</keyword>
<proteinExistence type="inferred from homology"/>
<keyword evidence="13" id="KW-1185">Reference proteome</keyword>
<feature type="signal peptide" evidence="10">
    <location>
        <begin position="1"/>
        <end position="19"/>
    </location>
</feature>
<dbReference type="GO" id="GO:0005886">
    <property type="term" value="C:plasma membrane"/>
    <property type="evidence" value="ECO:0007669"/>
    <property type="project" value="UniProtKB-SubCell"/>
</dbReference>
<evidence type="ECO:0000256" key="9">
    <source>
        <dbReference type="ARBA" id="ARBA00023136"/>
    </source>
</evidence>
<keyword evidence="5" id="KW-0997">Cell inner membrane</keyword>
<evidence type="ECO:0000256" key="3">
    <source>
        <dbReference type="ARBA" id="ARBA00022448"/>
    </source>
</evidence>
<comment type="similarity">
    <text evidence="2">Belongs to the TonB family.</text>
</comment>
<dbReference type="GO" id="GO:0015031">
    <property type="term" value="P:protein transport"/>
    <property type="evidence" value="ECO:0007669"/>
    <property type="project" value="UniProtKB-KW"/>
</dbReference>
<evidence type="ECO:0000313" key="12">
    <source>
        <dbReference type="EMBL" id="SNT74104.1"/>
    </source>
</evidence>
<gene>
    <name evidence="12" type="ORF">SAMN06297382_2010</name>
</gene>
<comment type="subcellular location">
    <subcellularLocation>
        <location evidence="1">Cell inner membrane</location>
        <topology evidence="1">Single-pass membrane protein</topology>
        <orientation evidence="1">Periplasmic side</orientation>
    </subcellularLocation>
</comment>
<evidence type="ECO:0000256" key="5">
    <source>
        <dbReference type="ARBA" id="ARBA00022519"/>
    </source>
</evidence>
<reference evidence="12 13" key="1">
    <citation type="submission" date="2017-07" db="EMBL/GenBank/DDBJ databases">
        <authorList>
            <person name="Sun Z.S."/>
            <person name="Albrecht U."/>
            <person name="Echele G."/>
            <person name="Lee C.C."/>
        </authorList>
    </citation>
    <scope>NUCLEOTIDE SEQUENCE [LARGE SCALE GENOMIC DNA]</scope>
    <source>
        <strain evidence="12 13">CGMCC 1.12710</strain>
    </source>
</reference>